<dbReference type="PaxDb" id="39947-A0A0P0V7L7"/>
<feature type="compositionally biased region" description="Basic residues" evidence="1">
    <location>
        <begin position="61"/>
        <end position="76"/>
    </location>
</feature>
<protein>
    <submittedName>
        <fullName evidence="2">Os01g0722425 protein</fullName>
    </submittedName>
</protein>
<organism evidence="2 3">
    <name type="scientific">Oryza sativa subsp. japonica</name>
    <name type="common">Rice</name>
    <dbReference type="NCBI Taxonomy" id="39947"/>
    <lineage>
        <taxon>Eukaryota</taxon>
        <taxon>Viridiplantae</taxon>
        <taxon>Streptophyta</taxon>
        <taxon>Embryophyta</taxon>
        <taxon>Tracheophyta</taxon>
        <taxon>Spermatophyta</taxon>
        <taxon>Magnoliopsida</taxon>
        <taxon>Liliopsida</taxon>
        <taxon>Poales</taxon>
        <taxon>Poaceae</taxon>
        <taxon>BOP clade</taxon>
        <taxon>Oryzoideae</taxon>
        <taxon>Oryzeae</taxon>
        <taxon>Oryzinae</taxon>
        <taxon>Oryza</taxon>
        <taxon>Oryza sativa</taxon>
    </lineage>
</organism>
<feature type="region of interest" description="Disordered" evidence="1">
    <location>
        <begin position="51"/>
        <end position="79"/>
    </location>
</feature>
<sequence>AEQVLERATTERVRAEEQAAAAAAGLRQRRHHRTVVHVHGRPRQVAAAAAAVSTAASGRTCRSRRRRRPRRRRRRRVDGGGGDRGVLLLLDEAHQLGVQLLRLVQQELVVVAHGAVEAGRVEVDEGRRRSRRSGLAGGLCRWVVVIVAGGRRRRSGCFCCGRGQVPLLELGVPVVLDVVVRPAGELGRDHRPPVHIHGDARRSIINIL</sequence>
<evidence type="ECO:0000313" key="2">
    <source>
        <dbReference type="EMBL" id="BAS74095.1"/>
    </source>
</evidence>
<evidence type="ECO:0000256" key="1">
    <source>
        <dbReference type="SAM" id="MobiDB-lite"/>
    </source>
</evidence>
<accession>A0A0P0V7L7</accession>
<reference evidence="3" key="1">
    <citation type="journal article" date="2005" name="Nature">
        <title>The map-based sequence of the rice genome.</title>
        <authorList>
            <consortium name="International rice genome sequencing project (IRGSP)"/>
            <person name="Matsumoto T."/>
            <person name="Wu J."/>
            <person name="Kanamori H."/>
            <person name="Katayose Y."/>
            <person name="Fujisawa M."/>
            <person name="Namiki N."/>
            <person name="Mizuno H."/>
            <person name="Yamamoto K."/>
            <person name="Antonio B.A."/>
            <person name="Baba T."/>
            <person name="Sakata K."/>
            <person name="Nagamura Y."/>
            <person name="Aoki H."/>
            <person name="Arikawa K."/>
            <person name="Arita K."/>
            <person name="Bito T."/>
            <person name="Chiden Y."/>
            <person name="Fujitsuka N."/>
            <person name="Fukunaka R."/>
            <person name="Hamada M."/>
            <person name="Harada C."/>
            <person name="Hayashi A."/>
            <person name="Hijishita S."/>
            <person name="Honda M."/>
            <person name="Hosokawa S."/>
            <person name="Ichikawa Y."/>
            <person name="Idonuma A."/>
            <person name="Iijima M."/>
            <person name="Ikeda M."/>
            <person name="Ikeno M."/>
            <person name="Ito K."/>
            <person name="Ito S."/>
            <person name="Ito T."/>
            <person name="Ito Y."/>
            <person name="Ito Y."/>
            <person name="Iwabuchi A."/>
            <person name="Kamiya K."/>
            <person name="Karasawa W."/>
            <person name="Kurita K."/>
            <person name="Katagiri S."/>
            <person name="Kikuta A."/>
            <person name="Kobayashi H."/>
            <person name="Kobayashi N."/>
            <person name="Machita K."/>
            <person name="Maehara T."/>
            <person name="Masukawa M."/>
            <person name="Mizubayashi T."/>
            <person name="Mukai Y."/>
            <person name="Nagasaki H."/>
            <person name="Nagata Y."/>
            <person name="Naito S."/>
            <person name="Nakashima M."/>
            <person name="Nakama Y."/>
            <person name="Nakamichi Y."/>
            <person name="Nakamura M."/>
            <person name="Meguro A."/>
            <person name="Negishi M."/>
            <person name="Ohta I."/>
            <person name="Ohta T."/>
            <person name="Okamoto M."/>
            <person name="Ono N."/>
            <person name="Saji S."/>
            <person name="Sakaguchi M."/>
            <person name="Sakai K."/>
            <person name="Shibata M."/>
            <person name="Shimokawa T."/>
            <person name="Song J."/>
            <person name="Takazaki Y."/>
            <person name="Terasawa K."/>
            <person name="Tsugane M."/>
            <person name="Tsuji K."/>
            <person name="Ueda S."/>
            <person name="Waki K."/>
            <person name="Yamagata H."/>
            <person name="Yamamoto M."/>
            <person name="Yamamoto S."/>
            <person name="Yamane H."/>
            <person name="Yoshiki S."/>
            <person name="Yoshihara R."/>
            <person name="Yukawa K."/>
            <person name="Zhong H."/>
            <person name="Yano M."/>
            <person name="Yuan Q."/>
            <person name="Ouyang S."/>
            <person name="Liu J."/>
            <person name="Jones K.M."/>
            <person name="Gansberger K."/>
            <person name="Moffat K."/>
            <person name="Hill J."/>
            <person name="Bera J."/>
            <person name="Fadrosh D."/>
            <person name="Jin S."/>
            <person name="Johri S."/>
            <person name="Kim M."/>
            <person name="Overton L."/>
            <person name="Reardon M."/>
            <person name="Tsitrin T."/>
            <person name="Vuong H."/>
            <person name="Weaver B."/>
            <person name="Ciecko A."/>
            <person name="Tallon L."/>
            <person name="Jackson J."/>
            <person name="Pai G."/>
            <person name="Aken S.V."/>
            <person name="Utterback T."/>
            <person name="Reidmuller S."/>
            <person name="Feldblyum T."/>
            <person name="Hsiao J."/>
            <person name="Zismann V."/>
            <person name="Iobst S."/>
            <person name="de Vazeille A.R."/>
            <person name="Buell C.R."/>
            <person name="Ying K."/>
            <person name="Li Y."/>
            <person name="Lu T."/>
            <person name="Huang Y."/>
            <person name="Zhao Q."/>
            <person name="Feng Q."/>
            <person name="Zhang L."/>
            <person name="Zhu J."/>
            <person name="Weng Q."/>
            <person name="Mu J."/>
            <person name="Lu Y."/>
            <person name="Fan D."/>
            <person name="Liu Y."/>
            <person name="Guan J."/>
            <person name="Zhang Y."/>
            <person name="Yu S."/>
            <person name="Liu X."/>
            <person name="Zhang Y."/>
            <person name="Hong G."/>
            <person name="Han B."/>
            <person name="Choisne N."/>
            <person name="Demange N."/>
            <person name="Orjeda G."/>
            <person name="Samain S."/>
            <person name="Cattolico L."/>
            <person name="Pelletier E."/>
            <person name="Couloux A."/>
            <person name="Segurens B."/>
            <person name="Wincker P."/>
            <person name="D'Hont A."/>
            <person name="Scarpelli C."/>
            <person name="Weissenbach J."/>
            <person name="Salanoubat M."/>
            <person name="Quetier F."/>
            <person name="Yu Y."/>
            <person name="Kim H.R."/>
            <person name="Rambo T."/>
            <person name="Currie J."/>
            <person name="Collura K."/>
            <person name="Luo M."/>
            <person name="Yang T."/>
            <person name="Ammiraju J.S.S."/>
            <person name="Engler F."/>
            <person name="Soderlund C."/>
            <person name="Wing R.A."/>
            <person name="Palmer L.E."/>
            <person name="de la Bastide M."/>
            <person name="Spiegel L."/>
            <person name="Nascimento L."/>
            <person name="Zutavern T."/>
            <person name="O'Shaughnessy A."/>
            <person name="Dike S."/>
            <person name="Dedhia N."/>
            <person name="Preston R."/>
            <person name="Balija V."/>
            <person name="McCombie W.R."/>
            <person name="Chow T."/>
            <person name="Chen H."/>
            <person name="Chung M."/>
            <person name="Chen C."/>
            <person name="Shaw J."/>
            <person name="Wu H."/>
            <person name="Hsiao K."/>
            <person name="Chao Y."/>
            <person name="Chu M."/>
            <person name="Cheng C."/>
            <person name="Hour A."/>
            <person name="Lee P."/>
            <person name="Lin S."/>
            <person name="Lin Y."/>
            <person name="Liou J."/>
            <person name="Liu S."/>
            <person name="Hsing Y."/>
            <person name="Raghuvanshi S."/>
            <person name="Mohanty A."/>
            <person name="Bharti A.K."/>
            <person name="Gaur A."/>
            <person name="Gupta V."/>
            <person name="Kumar D."/>
            <person name="Ravi V."/>
            <person name="Vij S."/>
            <person name="Kapur A."/>
            <person name="Khurana P."/>
            <person name="Khurana P."/>
            <person name="Khurana J.P."/>
            <person name="Tyagi A.K."/>
            <person name="Gaikwad K."/>
            <person name="Singh A."/>
            <person name="Dalal V."/>
            <person name="Srivastava S."/>
            <person name="Dixit A."/>
            <person name="Pal A.K."/>
            <person name="Ghazi I.A."/>
            <person name="Yadav M."/>
            <person name="Pandit A."/>
            <person name="Bhargava A."/>
            <person name="Sureshbabu K."/>
            <person name="Batra K."/>
            <person name="Sharma T.R."/>
            <person name="Mohapatra T."/>
            <person name="Singh N.K."/>
            <person name="Messing J."/>
            <person name="Nelson A.B."/>
            <person name="Fuks G."/>
            <person name="Kavchok S."/>
            <person name="Keizer G."/>
            <person name="Linton E."/>
            <person name="Llaca V."/>
            <person name="Song R."/>
            <person name="Tanyolac B."/>
            <person name="Young S."/>
            <person name="Ho-Il K."/>
            <person name="Hahn J.H."/>
            <person name="Sangsakoo G."/>
            <person name="Vanavichit A."/>
            <person name="de Mattos Luiz.A.T."/>
            <person name="Zimmer P.D."/>
            <person name="Malone G."/>
            <person name="Dellagostin O."/>
            <person name="de Oliveira A.C."/>
            <person name="Bevan M."/>
            <person name="Bancroft I."/>
            <person name="Minx P."/>
            <person name="Cordum H."/>
            <person name="Wilson R."/>
            <person name="Cheng Z."/>
            <person name="Jin W."/>
            <person name="Jiang J."/>
            <person name="Leong S.A."/>
            <person name="Iwama H."/>
            <person name="Gojobori T."/>
            <person name="Itoh T."/>
            <person name="Niimura Y."/>
            <person name="Fujii Y."/>
            <person name="Habara T."/>
            <person name="Sakai H."/>
            <person name="Sato Y."/>
            <person name="Wilson G."/>
            <person name="Kumar K."/>
            <person name="McCouch S."/>
            <person name="Juretic N."/>
            <person name="Hoen D."/>
            <person name="Wright S."/>
            <person name="Bruskiewich R."/>
            <person name="Bureau T."/>
            <person name="Miyao A."/>
            <person name="Hirochika H."/>
            <person name="Nishikawa T."/>
            <person name="Kadowaki K."/>
            <person name="Sugiura M."/>
            <person name="Burr B."/>
            <person name="Sasaki T."/>
        </authorList>
    </citation>
    <scope>NUCLEOTIDE SEQUENCE [LARGE SCALE GENOMIC DNA]</scope>
    <source>
        <strain evidence="3">cv. Nipponbare</strain>
    </source>
</reference>
<feature type="compositionally biased region" description="Low complexity" evidence="1">
    <location>
        <begin position="51"/>
        <end position="60"/>
    </location>
</feature>
<keyword evidence="3" id="KW-1185">Reference proteome</keyword>
<proteinExistence type="predicted"/>
<dbReference type="Proteomes" id="UP000059680">
    <property type="component" value="Chromosome 1"/>
</dbReference>
<reference evidence="2 3" key="2">
    <citation type="journal article" date="2013" name="Plant Cell Physiol.">
        <title>Rice Annotation Project Database (RAP-DB): an integrative and interactive database for rice genomics.</title>
        <authorList>
            <person name="Sakai H."/>
            <person name="Lee S.S."/>
            <person name="Tanaka T."/>
            <person name="Numa H."/>
            <person name="Kim J."/>
            <person name="Kawahara Y."/>
            <person name="Wakimoto H."/>
            <person name="Yang C.C."/>
            <person name="Iwamoto M."/>
            <person name="Abe T."/>
            <person name="Yamada Y."/>
            <person name="Muto A."/>
            <person name="Inokuchi H."/>
            <person name="Ikemura T."/>
            <person name="Matsumoto T."/>
            <person name="Sasaki T."/>
            <person name="Itoh T."/>
        </authorList>
    </citation>
    <scope>NUCLEOTIDE SEQUENCE [LARGE SCALE GENOMIC DNA]</scope>
    <source>
        <strain evidence="3">cv. Nipponbare</strain>
    </source>
</reference>
<feature type="non-terminal residue" evidence="2">
    <location>
        <position position="1"/>
    </location>
</feature>
<reference evidence="2 3" key="3">
    <citation type="journal article" date="2013" name="Rice">
        <title>Improvement of the Oryza sativa Nipponbare reference genome using next generation sequence and optical map data.</title>
        <authorList>
            <person name="Kawahara Y."/>
            <person name="de la Bastide M."/>
            <person name="Hamilton J.P."/>
            <person name="Kanamori H."/>
            <person name="McCombie W.R."/>
            <person name="Ouyang S."/>
            <person name="Schwartz D.C."/>
            <person name="Tanaka T."/>
            <person name="Wu J."/>
            <person name="Zhou S."/>
            <person name="Childs K.L."/>
            <person name="Davidson R.M."/>
            <person name="Lin H."/>
            <person name="Quesada-Ocampo L."/>
            <person name="Vaillancourt B."/>
            <person name="Sakai H."/>
            <person name="Lee S.S."/>
            <person name="Kim J."/>
            <person name="Numa H."/>
            <person name="Itoh T."/>
            <person name="Buell C.R."/>
            <person name="Matsumoto T."/>
        </authorList>
    </citation>
    <scope>NUCLEOTIDE SEQUENCE [LARGE SCALE GENOMIC DNA]</scope>
    <source>
        <strain evidence="3">cv. Nipponbare</strain>
    </source>
</reference>
<evidence type="ECO:0000313" key="3">
    <source>
        <dbReference type="Proteomes" id="UP000059680"/>
    </source>
</evidence>
<dbReference type="EMBL" id="AP014957">
    <property type="protein sequence ID" value="BAS74095.1"/>
    <property type="molecule type" value="Genomic_DNA"/>
</dbReference>
<dbReference type="AlphaFoldDB" id="A0A0P0V7L7"/>
<feature type="non-terminal residue" evidence="2">
    <location>
        <position position="208"/>
    </location>
</feature>
<name>A0A0P0V7L7_ORYSJ</name>
<gene>
    <name evidence="2" type="ordered locus">Os01g0722425</name>
    <name evidence="2" type="ORF">OSNPB_010722425</name>
</gene>
<dbReference type="InParanoid" id="A0A0P0V7L7"/>